<organism evidence="1 2">
    <name type="scientific">Dendrolimus kikuchii</name>
    <dbReference type="NCBI Taxonomy" id="765133"/>
    <lineage>
        <taxon>Eukaryota</taxon>
        <taxon>Metazoa</taxon>
        <taxon>Ecdysozoa</taxon>
        <taxon>Arthropoda</taxon>
        <taxon>Hexapoda</taxon>
        <taxon>Insecta</taxon>
        <taxon>Pterygota</taxon>
        <taxon>Neoptera</taxon>
        <taxon>Endopterygota</taxon>
        <taxon>Lepidoptera</taxon>
        <taxon>Glossata</taxon>
        <taxon>Ditrysia</taxon>
        <taxon>Bombycoidea</taxon>
        <taxon>Lasiocampidae</taxon>
        <taxon>Dendrolimus</taxon>
    </lineage>
</organism>
<gene>
    <name evidence="1" type="ORF">K1T71_003979</name>
</gene>
<comment type="caution">
    <text evidence="1">The sequence shown here is derived from an EMBL/GenBank/DDBJ whole genome shotgun (WGS) entry which is preliminary data.</text>
</comment>
<keyword evidence="2" id="KW-1185">Reference proteome</keyword>
<sequence length="209" mass="23827">MIFVGFLFVFLVLCDSKPWEQGIYPQNVVTVPPNCPDGQEWFNGECRDVWRYNRENILPKSTNCRLGEILVNGQCQPLWRNFAKQEYLLADDSNALRPQNVITVPPNCPPGQQWINGACRDVWRQAETPRNVISVPPNCLTGQEYVNGECRDVWASLIDVAKEERQEDNADDINIDNKNVISVPNQCPAGYRPDALGICRKIFDFNNIV</sequence>
<evidence type="ECO:0000313" key="2">
    <source>
        <dbReference type="Proteomes" id="UP000824533"/>
    </source>
</evidence>
<reference evidence="1 2" key="1">
    <citation type="journal article" date="2021" name="Front. Genet.">
        <title>Chromosome-Level Genome Assembly Reveals Significant Gene Expansion in the Toll and IMD Signaling Pathways of Dendrolimus kikuchii.</title>
        <authorList>
            <person name="Zhou J."/>
            <person name="Wu P."/>
            <person name="Xiong Z."/>
            <person name="Liu N."/>
            <person name="Zhao N."/>
            <person name="Ji M."/>
            <person name="Qiu Y."/>
            <person name="Yang B."/>
        </authorList>
    </citation>
    <scope>NUCLEOTIDE SEQUENCE [LARGE SCALE GENOMIC DNA]</scope>
    <source>
        <strain evidence="1">Ann1</strain>
    </source>
</reference>
<dbReference type="Proteomes" id="UP000824533">
    <property type="component" value="Linkage Group LG06"/>
</dbReference>
<protein>
    <submittedName>
        <fullName evidence="1">Uncharacterized protein</fullName>
    </submittedName>
</protein>
<dbReference type="EMBL" id="CM034392">
    <property type="protein sequence ID" value="KAJ0180575.1"/>
    <property type="molecule type" value="Genomic_DNA"/>
</dbReference>
<proteinExistence type="predicted"/>
<evidence type="ECO:0000313" key="1">
    <source>
        <dbReference type="EMBL" id="KAJ0180575.1"/>
    </source>
</evidence>
<accession>A0ACC1D9R9</accession>
<name>A0ACC1D9R9_9NEOP</name>